<feature type="signal peptide" evidence="1">
    <location>
        <begin position="1"/>
        <end position="26"/>
    </location>
</feature>
<dbReference type="EMBL" id="CP104694">
    <property type="protein sequence ID" value="UXI70247.1"/>
    <property type="molecule type" value="Genomic_DNA"/>
</dbReference>
<organism evidence="2 3">
    <name type="scientific">Tahibacter amnicola</name>
    <dbReference type="NCBI Taxonomy" id="2976241"/>
    <lineage>
        <taxon>Bacteria</taxon>
        <taxon>Pseudomonadati</taxon>
        <taxon>Pseudomonadota</taxon>
        <taxon>Gammaproteobacteria</taxon>
        <taxon>Lysobacterales</taxon>
        <taxon>Rhodanobacteraceae</taxon>
        <taxon>Tahibacter</taxon>
    </lineage>
</organism>
<protein>
    <recommendedName>
        <fullName evidence="4">Secreted protein</fullName>
    </recommendedName>
</protein>
<proteinExistence type="predicted"/>
<evidence type="ECO:0000256" key="1">
    <source>
        <dbReference type="SAM" id="SignalP"/>
    </source>
</evidence>
<dbReference type="RefSeq" id="WP_261697198.1">
    <property type="nucleotide sequence ID" value="NZ_CP104694.1"/>
</dbReference>
<dbReference type="Proteomes" id="UP001064632">
    <property type="component" value="Chromosome"/>
</dbReference>
<gene>
    <name evidence="2" type="ORF">N4264_11610</name>
</gene>
<keyword evidence="1" id="KW-0732">Signal</keyword>
<evidence type="ECO:0000313" key="2">
    <source>
        <dbReference type="EMBL" id="UXI70247.1"/>
    </source>
</evidence>
<accession>A0ABY6BKE9</accession>
<feature type="chain" id="PRO_5045779334" description="Secreted protein" evidence="1">
    <location>
        <begin position="27"/>
        <end position="348"/>
    </location>
</feature>
<sequence>MFTAFGMRKSFLAMALALALPQLAVADDSEGETPPEEQEAALKTEVPKGALAFLHYLEDLDARYPDAGLVDFKTFFAIEGETFALRFCGAVGIDGPCVPAEDEEGNDIYVPVQGRTARTSGSLDGDDDLGGGTGAGDWFDWARGHTVNVGVIPETRACPTHAKLVSIHHDDEDRRNNNSHSGWIGATRANDNTTWRFCKLDELDSLSFRPLPTAGDDNDYSVLNMGALCPSGGRRVMRMEEGEVWRSHADTHGGVAPSFRAYNLQFTFYCHFDGARKASLGPMNQFPVLGFPYGVYAPKTLPTTYALERGRVYQDDEDYANINFWMFGSPDLVMSGTTNTVRRLAKVR</sequence>
<evidence type="ECO:0000313" key="3">
    <source>
        <dbReference type="Proteomes" id="UP001064632"/>
    </source>
</evidence>
<reference evidence="2" key="1">
    <citation type="submission" date="2022-09" db="EMBL/GenBank/DDBJ databases">
        <title>Tahibacter sp. nov., isolated from a fresh water.</title>
        <authorList>
            <person name="Baek J.H."/>
            <person name="Lee J.K."/>
            <person name="Kim J.M."/>
            <person name="Jeon C.O."/>
        </authorList>
    </citation>
    <scope>NUCLEOTIDE SEQUENCE</scope>
    <source>
        <strain evidence="2">W38</strain>
    </source>
</reference>
<keyword evidence="3" id="KW-1185">Reference proteome</keyword>
<name>A0ABY6BKE9_9GAMM</name>
<evidence type="ECO:0008006" key="4">
    <source>
        <dbReference type="Google" id="ProtNLM"/>
    </source>
</evidence>